<dbReference type="OrthoDB" id="1902587at2759"/>
<organism evidence="8 9">
    <name type="scientific">Modicella reniformis</name>
    <dbReference type="NCBI Taxonomy" id="1440133"/>
    <lineage>
        <taxon>Eukaryota</taxon>
        <taxon>Fungi</taxon>
        <taxon>Fungi incertae sedis</taxon>
        <taxon>Mucoromycota</taxon>
        <taxon>Mortierellomycotina</taxon>
        <taxon>Mortierellomycetes</taxon>
        <taxon>Mortierellales</taxon>
        <taxon>Mortierellaceae</taxon>
        <taxon>Modicella</taxon>
    </lineage>
</organism>
<comment type="similarity">
    <text evidence="5">Belongs to the FKBP-type PPIase family. FKBP1 subfamily.</text>
</comment>
<proteinExistence type="inferred from homology"/>
<dbReference type="AlphaFoldDB" id="A0A9P6ITF7"/>
<keyword evidence="4 6" id="KW-0413">Isomerase</keyword>
<dbReference type="PANTHER" id="PTHR10516">
    <property type="entry name" value="PEPTIDYL-PROLYL CIS-TRANS ISOMERASE"/>
    <property type="match status" value="1"/>
</dbReference>
<dbReference type="SUPFAM" id="SSF54534">
    <property type="entry name" value="FKBP-like"/>
    <property type="match status" value="1"/>
</dbReference>
<evidence type="ECO:0000256" key="1">
    <source>
        <dbReference type="ARBA" id="ARBA00000971"/>
    </source>
</evidence>
<comment type="catalytic activity">
    <reaction evidence="1 6">
        <text>[protein]-peptidylproline (omega=180) = [protein]-peptidylproline (omega=0)</text>
        <dbReference type="Rhea" id="RHEA:16237"/>
        <dbReference type="Rhea" id="RHEA-COMP:10747"/>
        <dbReference type="Rhea" id="RHEA-COMP:10748"/>
        <dbReference type="ChEBI" id="CHEBI:83833"/>
        <dbReference type="ChEBI" id="CHEBI:83834"/>
        <dbReference type="EC" id="5.2.1.8"/>
    </reaction>
</comment>
<dbReference type="PANTHER" id="PTHR10516:SF443">
    <property type="entry name" value="FK506-BINDING PROTEIN 59-RELATED"/>
    <property type="match status" value="1"/>
</dbReference>
<dbReference type="Pfam" id="PF00254">
    <property type="entry name" value="FKBP_C"/>
    <property type="match status" value="1"/>
</dbReference>
<name>A0A9P6ITF7_9FUNG</name>
<gene>
    <name evidence="8" type="primary">FPR1_2</name>
    <name evidence="8" type="ORF">BGZ65_009460</name>
</gene>
<evidence type="ECO:0000256" key="6">
    <source>
        <dbReference type="PROSITE-ProRule" id="PRU00277"/>
    </source>
</evidence>
<evidence type="ECO:0000256" key="5">
    <source>
        <dbReference type="ARBA" id="ARBA00038106"/>
    </source>
</evidence>
<dbReference type="PROSITE" id="PS50059">
    <property type="entry name" value="FKBP_PPIASE"/>
    <property type="match status" value="1"/>
</dbReference>
<evidence type="ECO:0000256" key="3">
    <source>
        <dbReference type="ARBA" id="ARBA00023110"/>
    </source>
</evidence>
<feature type="domain" description="PPIase FKBP-type" evidence="7">
    <location>
        <begin position="1"/>
        <end position="72"/>
    </location>
</feature>
<dbReference type="Proteomes" id="UP000749646">
    <property type="component" value="Unassembled WGS sequence"/>
</dbReference>
<evidence type="ECO:0000313" key="8">
    <source>
        <dbReference type="EMBL" id="KAF9946702.1"/>
    </source>
</evidence>
<evidence type="ECO:0000256" key="4">
    <source>
        <dbReference type="ARBA" id="ARBA00023235"/>
    </source>
</evidence>
<sequence length="74" mass="7991">MGVTVTSLSPGNGKEFPQVGDTVKIHCVPQLSLGEKALLVITPDYGYGARGYPPVIPPNAELRFEVELLQIIKK</sequence>
<reference evidence="8" key="1">
    <citation type="journal article" date="2020" name="Fungal Divers.">
        <title>Resolving the Mortierellaceae phylogeny through synthesis of multi-gene phylogenetics and phylogenomics.</title>
        <authorList>
            <person name="Vandepol N."/>
            <person name="Liber J."/>
            <person name="Desiro A."/>
            <person name="Na H."/>
            <person name="Kennedy M."/>
            <person name="Barry K."/>
            <person name="Grigoriev I.V."/>
            <person name="Miller A.N."/>
            <person name="O'Donnell K."/>
            <person name="Stajich J.E."/>
            <person name="Bonito G."/>
        </authorList>
    </citation>
    <scope>NUCLEOTIDE SEQUENCE</scope>
    <source>
        <strain evidence="8">MES-2147</strain>
    </source>
</reference>
<evidence type="ECO:0000256" key="2">
    <source>
        <dbReference type="ARBA" id="ARBA00013194"/>
    </source>
</evidence>
<accession>A0A9P6ITF7</accession>
<dbReference type="Gene3D" id="3.10.50.40">
    <property type="match status" value="1"/>
</dbReference>
<protein>
    <recommendedName>
        <fullName evidence="2 6">peptidylprolyl isomerase</fullName>
        <ecNumber evidence="2 6">5.2.1.8</ecNumber>
    </recommendedName>
</protein>
<dbReference type="InterPro" id="IPR046357">
    <property type="entry name" value="PPIase_dom_sf"/>
</dbReference>
<dbReference type="EMBL" id="JAAAHW010007706">
    <property type="protein sequence ID" value="KAF9946702.1"/>
    <property type="molecule type" value="Genomic_DNA"/>
</dbReference>
<keyword evidence="9" id="KW-1185">Reference proteome</keyword>
<keyword evidence="3 6" id="KW-0697">Rotamase</keyword>
<dbReference type="InterPro" id="IPR001179">
    <property type="entry name" value="PPIase_FKBP_dom"/>
</dbReference>
<dbReference type="EC" id="5.2.1.8" evidence="2 6"/>
<dbReference type="InterPro" id="IPR050689">
    <property type="entry name" value="FKBP-type_PPIase"/>
</dbReference>
<evidence type="ECO:0000313" key="9">
    <source>
        <dbReference type="Proteomes" id="UP000749646"/>
    </source>
</evidence>
<evidence type="ECO:0000259" key="7">
    <source>
        <dbReference type="PROSITE" id="PS50059"/>
    </source>
</evidence>
<comment type="caution">
    <text evidence="8">The sequence shown here is derived from an EMBL/GenBank/DDBJ whole genome shotgun (WGS) entry which is preliminary data.</text>
</comment>
<dbReference type="GO" id="GO:0005737">
    <property type="term" value="C:cytoplasm"/>
    <property type="evidence" value="ECO:0007669"/>
    <property type="project" value="TreeGrafter"/>
</dbReference>
<dbReference type="GO" id="GO:0003755">
    <property type="term" value="F:peptidyl-prolyl cis-trans isomerase activity"/>
    <property type="evidence" value="ECO:0007669"/>
    <property type="project" value="UniProtKB-KW"/>
</dbReference>